<sequence>MKIAQSRGCTVGLIEVPEVLRLLEKEASHYSGSARSLQPRAWTDDEDPEFEGLAYVPYHVYKKSAGTWRTFTRLSGHAPSVMGFR</sequence>
<dbReference type="EMBL" id="JADBEK010000001">
    <property type="protein sequence ID" value="MBE1582414.1"/>
    <property type="molecule type" value="Genomic_DNA"/>
</dbReference>
<name>A0ABR9LP34_9ACTN</name>
<gene>
    <name evidence="1" type="ORF">H4W80_000672</name>
</gene>
<keyword evidence="2" id="KW-1185">Reference proteome</keyword>
<organism evidence="1 2">
    <name type="scientific">Nonomuraea angiospora</name>
    <dbReference type="NCBI Taxonomy" id="46172"/>
    <lineage>
        <taxon>Bacteria</taxon>
        <taxon>Bacillati</taxon>
        <taxon>Actinomycetota</taxon>
        <taxon>Actinomycetes</taxon>
        <taxon>Streptosporangiales</taxon>
        <taxon>Streptosporangiaceae</taxon>
        <taxon>Nonomuraea</taxon>
    </lineage>
</organism>
<reference evidence="1 2" key="1">
    <citation type="submission" date="2020-10" db="EMBL/GenBank/DDBJ databases">
        <title>Sequencing the genomes of 1000 actinobacteria strains.</title>
        <authorList>
            <person name="Klenk H.-P."/>
        </authorList>
    </citation>
    <scope>NUCLEOTIDE SEQUENCE [LARGE SCALE GENOMIC DNA]</scope>
    <source>
        <strain evidence="1 2">DSM 43173</strain>
    </source>
</reference>
<dbReference type="Proteomes" id="UP000633509">
    <property type="component" value="Unassembled WGS sequence"/>
</dbReference>
<dbReference type="RefSeq" id="WP_192783697.1">
    <property type="nucleotide sequence ID" value="NZ_JADBEK010000001.1"/>
</dbReference>
<comment type="caution">
    <text evidence="1">The sequence shown here is derived from an EMBL/GenBank/DDBJ whole genome shotgun (WGS) entry which is preliminary data.</text>
</comment>
<accession>A0ABR9LP34</accession>
<proteinExistence type="predicted"/>
<protein>
    <submittedName>
        <fullName evidence="1">Uncharacterized protein</fullName>
    </submittedName>
</protein>
<evidence type="ECO:0000313" key="2">
    <source>
        <dbReference type="Proteomes" id="UP000633509"/>
    </source>
</evidence>
<evidence type="ECO:0000313" key="1">
    <source>
        <dbReference type="EMBL" id="MBE1582414.1"/>
    </source>
</evidence>